<organism evidence="2 3">
    <name type="scientific">Paenibacillus filicis</name>
    <dbReference type="NCBI Taxonomy" id="669464"/>
    <lineage>
        <taxon>Bacteria</taxon>
        <taxon>Bacillati</taxon>
        <taxon>Bacillota</taxon>
        <taxon>Bacilli</taxon>
        <taxon>Bacillales</taxon>
        <taxon>Paenibacillaceae</taxon>
        <taxon>Paenibacillus</taxon>
    </lineage>
</organism>
<dbReference type="SUPFAM" id="SSF48208">
    <property type="entry name" value="Six-hairpin glycosidases"/>
    <property type="match status" value="1"/>
</dbReference>
<evidence type="ECO:0000313" key="3">
    <source>
        <dbReference type="Proteomes" id="UP001469365"/>
    </source>
</evidence>
<evidence type="ECO:0000256" key="1">
    <source>
        <dbReference type="ARBA" id="ARBA00022801"/>
    </source>
</evidence>
<gene>
    <name evidence="2" type="ORF">WMW72_01780</name>
</gene>
<keyword evidence="1 2" id="KW-0378">Hydrolase</keyword>
<dbReference type="GO" id="GO:0016787">
    <property type="term" value="F:hydrolase activity"/>
    <property type="evidence" value="ECO:0007669"/>
    <property type="project" value="UniProtKB-KW"/>
</dbReference>
<dbReference type="Pfam" id="PF07470">
    <property type="entry name" value="Glyco_hydro_88"/>
    <property type="match status" value="1"/>
</dbReference>
<protein>
    <submittedName>
        <fullName evidence="2">Glycoside hydrolase family 88 protein</fullName>
    </submittedName>
</protein>
<accession>A0ABU9DCS5</accession>
<dbReference type="Proteomes" id="UP001469365">
    <property type="component" value="Unassembled WGS sequence"/>
</dbReference>
<dbReference type="EMBL" id="JBBPCC010000001">
    <property type="protein sequence ID" value="MEK8126632.1"/>
    <property type="molecule type" value="Genomic_DNA"/>
</dbReference>
<reference evidence="2 3" key="1">
    <citation type="submission" date="2024-04" db="EMBL/GenBank/DDBJ databases">
        <title>draft genome sequnece of Paenibacillus filicis.</title>
        <authorList>
            <person name="Kim D.-U."/>
        </authorList>
    </citation>
    <scope>NUCLEOTIDE SEQUENCE [LARGE SCALE GENOMIC DNA]</scope>
    <source>
        <strain evidence="2 3">KACC14197</strain>
    </source>
</reference>
<keyword evidence="3" id="KW-1185">Reference proteome</keyword>
<dbReference type="PANTHER" id="PTHR41814:SF1">
    <property type="entry name" value="CELLULASE"/>
    <property type="match status" value="1"/>
</dbReference>
<dbReference type="InterPro" id="IPR008928">
    <property type="entry name" value="6-hairpin_glycosidase_sf"/>
</dbReference>
<dbReference type="InterPro" id="IPR010905">
    <property type="entry name" value="Glyco_hydro_88"/>
</dbReference>
<dbReference type="RefSeq" id="WP_341413685.1">
    <property type="nucleotide sequence ID" value="NZ_JBBPCC010000001.1"/>
</dbReference>
<sequence length="344" mass="37937">MTDTVKVQLEDAQRTEKVKLALLSMQRYSWEQGVAAQAMLESGDMELAILFARDAVNRQDAAGKLGVMNDGYSVTDSAANGEAVARAAQATGDPLFEQGAARMLDWLLHHAPRTAEGTLRHVIDKPQVWIDSFYMAPPFLAVSGHYEEAVKQIDGYRQLLWDPEARLFGHIWDDEAKAYVRQAHWGVGNGWAAAGMVRVLERLPESMSEERERILGYLLDVLEGCLAHLREDGLLHDVIDDSSTFVETNAAQMLSYAIYRGVTLGLLDRRYIRAAERMRTAAHGRVDERGLVQGSCAAPFFDRPGTAPESQAFFLLMESAASRYRDAVGTEAETGASQEEGGAA</sequence>
<dbReference type="PANTHER" id="PTHR41814">
    <property type="entry name" value="EXPRESSED PROTEIN"/>
    <property type="match status" value="1"/>
</dbReference>
<dbReference type="InterPro" id="IPR012341">
    <property type="entry name" value="6hp_glycosidase-like_sf"/>
</dbReference>
<name>A0ABU9DCS5_9BACL</name>
<comment type="caution">
    <text evidence="2">The sequence shown here is derived from an EMBL/GenBank/DDBJ whole genome shotgun (WGS) entry which is preliminary data.</text>
</comment>
<dbReference type="Gene3D" id="1.50.10.10">
    <property type="match status" value="1"/>
</dbReference>
<proteinExistence type="predicted"/>
<evidence type="ECO:0000313" key="2">
    <source>
        <dbReference type="EMBL" id="MEK8126632.1"/>
    </source>
</evidence>